<dbReference type="STRING" id="1437059.A6A05_08735"/>
<name>A0A178MVA5_9PROT</name>
<evidence type="ECO:0000313" key="2">
    <source>
        <dbReference type="Proteomes" id="UP000078543"/>
    </source>
</evidence>
<dbReference type="RefSeq" id="WP_068498451.1">
    <property type="nucleotide sequence ID" value="NZ_LWQU01000119.1"/>
</dbReference>
<dbReference type="Proteomes" id="UP000078543">
    <property type="component" value="Unassembled WGS sequence"/>
</dbReference>
<proteinExistence type="predicted"/>
<keyword evidence="2" id="KW-1185">Reference proteome</keyword>
<dbReference type="AlphaFoldDB" id="A0A178MVA5"/>
<accession>A0A178MVA5</accession>
<sequence length="87" mass="9339">MDCLALERRYDSPIPAADPAAPPPPPVALLVRLLREGRERLGRRRLTLPPGHPRLEMAAADIGAYRHGLVRVLPTGPAAGVLPPKLA</sequence>
<reference evidence="1 2" key="1">
    <citation type="submission" date="2016-04" db="EMBL/GenBank/DDBJ databases">
        <title>Draft genome sequence of freshwater magnetotactic bacteria Magnetospirillum marisnigri SP-1 and Magnetospirillum moscoviense BB-1.</title>
        <authorList>
            <person name="Koziaeva V."/>
            <person name="Dziuba M.V."/>
            <person name="Ivanov T.M."/>
            <person name="Kuznetsov B."/>
            <person name="Grouzdev D.S."/>
        </authorList>
    </citation>
    <scope>NUCLEOTIDE SEQUENCE [LARGE SCALE GENOMIC DNA]</scope>
    <source>
        <strain evidence="1 2">BB-1</strain>
    </source>
</reference>
<organism evidence="1 2">
    <name type="scientific">Magnetospirillum moscoviense</name>
    <dbReference type="NCBI Taxonomy" id="1437059"/>
    <lineage>
        <taxon>Bacteria</taxon>
        <taxon>Pseudomonadati</taxon>
        <taxon>Pseudomonadota</taxon>
        <taxon>Alphaproteobacteria</taxon>
        <taxon>Rhodospirillales</taxon>
        <taxon>Rhodospirillaceae</taxon>
        <taxon>Magnetospirillum</taxon>
    </lineage>
</organism>
<protein>
    <submittedName>
        <fullName evidence="1">Uncharacterized protein</fullName>
    </submittedName>
</protein>
<comment type="caution">
    <text evidence="1">The sequence shown here is derived from an EMBL/GenBank/DDBJ whole genome shotgun (WGS) entry which is preliminary data.</text>
</comment>
<dbReference type="EMBL" id="LWQU01000119">
    <property type="protein sequence ID" value="OAN54246.1"/>
    <property type="molecule type" value="Genomic_DNA"/>
</dbReference>
<gene>
    <name evidence="1" type="ORF">A6A05_08735</name>
</gene>
<evidence type="ECO:0000313" key="1">
    <source>
        <dbReference type="EMBL" id="OAN54246.1"/>
    </source>
</evidence>